<evidence type="ECO:0000313" key="2">
    <source>
        <dbReference type="WBParaSite" id="nRc.2.0.1.t10536-RA"/>
    </source>
</evidence>
<name>A0A915IB98_ROMCU</name>
<dbReference type="AlphaFoldDB" id="A0A915IB98"/>
<reference evidence="2" key="1">
    <citation type="submission" date="2022-11" db="UniProtKB">
        <authorList>
            <consortium name="WormBaseParasite"/>
        </authorList>
    </citation>
    <scope>IDENTIFICATION</scope>
</reference>
<dbReference type="WBParaSite" id="nRc.2.0.1.t10536-RA">
    <property type="protein sequence ID" value="nRc.2.0.1.t10536-RA"/>
    <property type="gene ID" value="nRc.2.0.1.g10536"/>
</dbReference>
<organism evidence="1 2">
    <name type="scientific">Romanomermis culicivorax</name>
    <name type="common">Nematode worm</name>
    <dbReference type="NCBI Taxonomy" id="13658"/>
    <lineage>
        <taxon>Eukaryota</taxon>
        <taxon>Metazoa</taxon>
        <taxon>Ecdysozoa</taxon>
        <taxon>Nematoda</taxon>
        <taxon>Enoplea</taxon>
        <taxon>Dorylaimia</taxon>
        <taxon>Mermithida</taxon>
        <taxon>Mermithoidea</taxon>
        <taxon>Mermithidae</taxon>
        <taxon>Romanomermis</taxon>
    </lineage>
</organism>
<keyword evidence="1" id="KW-1185">Reference proteome</keyword>
<protein>
    <submittedName>
        <fullName evidence="2">Uncharacterized protein</fullName>
    </submittedName>
</protein>
<accession>A0A915IB98</accession>
<sequence>MPWAELATPKLTSTAEITAEDAYGHIDFFQFEHVKHLSCMENNKKDNDENRRYLQMVSINTDQYLQSGPMGRFHSSLSSWDDTGSVPRKTMTRPLHRWTLRRTSFFGDCGVVAVRKGNSSMMLTWSFIACNVSPKALATSVGEVVVAATGCCLAITSSIWAPVVILEGSAATTAEGCTLRLTCSTAWGMASTAGDEGLPSNKILLTGVAQIVPLASVTRKHQPLDKSRRCQMWGLYGPHISEQQYVVLPLLNSRAEVGKLTSPSATT</sequence>
<proteinExistence type="predicted"/>
<evidence type="ECO:0000313" key="1">
    <source>
        <dbReference type="Proteomes" id="UP000887565"/>
    </source>
</evidence>
<dbReference type="Proteomes" id="UP000887565">
    <property type="component" value="Unplaced"/>
</dbReference>